<gene>
    <name evidence="1" type="ORF">Q2362_08515</name>
</gene>
<comment type="caution">
    <text evidence="1">The sequence shown here is derived from an EMBL/GenBank/DDBJ whole genome shotgun (WGS) entry which is preliminary data.</text>
</comment>
<evidence type="ECO:0008006" key="3">
    <source>
        <dbReference type="Google" id="ProtNLM"/>
    </source>
</evidence>
<sequence length="306" mass="35597">MAKSSINFQKAKAHWEKHNAREDEPSYLLPPEFRKPNYFWRAEQSPQEIFKAEHSKCSKGKRPRFENSHWEAVLNLNANHNEKDVERVVQHIAKTLNIIPVAIAIHRDEGHLNERGRPVYNYHAHLNFITVKDGRQNWRNEYIKPQTLRQLQTDVAELLGMERGKDKRETQVERLDHKQFKAAAKAQRKELLAEIEKLRKAYAGQGYPKEFFRELSALREDESLTLAKLGDCVAELIEKHAQREDDIYYEAQEKLEAVVDKLNELSEAAGLEITFEANSVTEPSLWQKFKEGILSAFNSVKSVLRV</sequence>
<protein>
    <recommendedName>
        <fullName evidence="3">Mobilization protein</fullName>
    </recommendedName>
</protein>
<dbReference type="Proteomes" id="UP001171111">
    <property type="component" value="Unassembled WGS sequence"/>
</dbReference>
<keyword evidence="2" id="KW-1185">Reference proteome</keyword>
<reference evidence="1 2" key="1">
    <citation type="submission" date="2023-06" db="EMBL/GenBank/DDBJ databases">
        <title>Campylobacter magnum sp. nov., isolated from cecal contents of domestic pigs (Sus scrofa domesticus).</title>
        <authorList>
            <person name="Papic B."/>
            <person name="Gruntar I."/>
        </authorList>
    </citation>
    <scope>NUCLEOTIDE SEQUENCE [LARGE SCALE GENOMIC DNA]</scope>
    <source>
        <strain evidence="2">34484-21</strain>
    </source>
</reference>
<dbReference type="EMBL" id="JAULJQ010000020">
    <property type="protein sequence ID" value="MDO2410125.1"/>
    <property type="molecule type" value="Genomic_DNA"/>
</dbReference>
<evidence type="ECO:0000313" key="2">
    <source>
        <dbReference type="Proteomes" id="UP001171111"/>
    </source>
</evidence>
<organism evidence="1 2">
    <name type="scientific">Campylobacter magnus</name>
    <dbReference type="NCBI Taxonomy" id="3026462"/>
    <lineage>
        <taxon>Bacteria</taxon>
        <taxon>Pseudomonadati</taxon>
        <taxon>Campylobacterota</taxon>
        <taxon>Epsilonproteobacteria</taxon>
        <taxon>Campylobacterales</taxon>
        <taxon>Campylobacteraceae</taxon>
        <taxon>Campylobacter</taxon>
    </lineage>
</organism>
<dbReference type="RefSeq" id="WP_302244918.1">
    <property type="nucleotide sequence ID" value="NZ_JAULJQ010000020.1"/>
</dbReference>
<name>A0ABT8TA57_9BACT</name>
<accession>A0ABT8TA57</accession>
<evidence type="ECO:0000313" key="1">
    <source>
        <dbReference type="EMBL" id="MDO2410125.1"/>
    </source>
</evidence>
<proteinExistence type="predicted"/>
<dbReference type="Gene3D" id="3.30.930.30">
    <property type="match status" value="1"/>
</dbReference>